<dbReference type="PANTHER" id="PTHR43162:SF1">
    <property type="entry name" value="PRESTALK A DIFFERENTIATION PROTEIN A"/>
    <property type="match status" value="1"/>
</dbReference>
<gene>
    <name evidence="2" type="ORF">NFI88_16430</name>
</gene>
<reference evidence="2 3" key="1">
    <citation type="submission" date="2022-06" db="EMBL/GenBank/DDBJ databases">
        <title>Rhizosaccharibacter gen. nov. sp. nov. KSS12, endophytic bacteria isolated from sugarcane.</title>
        <authorList>
            <person name="Pitiwittayakul N."/>
        </authorList>
    </citation>
    <scope>NUCLEOTIDE SEQUENCE [LARGE SCALE GENOMIC DNA]</scope>
    <source>
        <strain evidence="2 3">KSS12</strain>
    </source>
</reference>
<keyword evidence="3" id="KW-1185">Reference proteome</keyword>
<accession>A0ABT1W1F4</accession>
<comment type="caution">
    <text evidence="2">The sequence shown here is derived from an EMBL/GenBank/DDBJ whole genome shotgun (WGS) entry which is preliminary data.</text>
</comment>
<dbReference type="InterPro" id="IPR036291">
    <property type="entry name" value="NAD(P)-bd_dom_sf"/>
</dbReference>
<protein>
    <submittedName>
        <fullName evidence="2">NAD(P)H-binding protein</fullName>
    </submittedName>
</protein>
<dbReference type="InterPro" id="IPR008030">
    <property type="entry name" value="NmrA-like"/>
</dbReference>
<evidence type="ECO:0000313" key="3">
    <source>
        <dbReference type="Proteomes" id="UP001524547"/>
    </source>
</evidence>
<organism evidence="2 3">
    <name type="scientific">Rhizosaccharibacter radicis</name>
    <dbReference type="NCBI Taxonomy" id="2782605"/>
    <lineage>
        <taxon>Bacteria</taxon>
        <taxon>Pseudomonadati</taxon>
        <taxon>Pseudomonadota</taxon>
        <taxon>Alphaproteobacteria</taxon>
        <taxon>Acetobacterales</taxon>
        <taxon>Acetobacteraceae</taxon>
        <taxon>Rhizosaccharibacter</taxon>
    </lineage>
</organism>
<evidence type="ECO:0000259" key="1">
    <source>
        <dbReference type="Pfam" id="PF05368"/>
    </source>
</evidence>
<dbReference type="Gene3D" id="3.90.25.10">
    <property type="entry name" value="UDP-galactose 4-epimerase, domain 1"/>
    <property type="match status" value="1"/>
</dbReference>
<feature type="domain" description="NmrA-like" evidence="1">
    <location>
        <begin position="3"/>
        <end position="231"/>
    </location>
</feature>
<proteinExistence type="predicted"/>
<dbReference type="Gene3D" id="3.40.50.720">
    <property type="entry name" value="NAD(P)-binding Rossmann-like Domain"/>
    <property type="match status" value="1"/>
</dbReference>
<sequence length="293" mass="31033">MFVVTGATGKVGGGVARILREAGHPVRVVLRDENKAGAWREGGCEIAVVPDAADPAALTSAMAGAAGVFLMNPPDYDPAPGFPETRARAAAARDALVAARPGRTVFLSTIGARVERFNLLNNGGIFETELSAMGLPVAMLRAAWFMENIAWDIPSARDGRLASFLQPLDRAIDMVATRDIASVAASLLTGGEWTGSRVVELRGPEPVSPQRIAERLGAMLGRPVTAEALPAAGWEARLRAEGMRHPQARIEMLKGFNEGWIAFENGAAERRTGFTALDAVLADLLRREEGAAA</sequence>
<name>A0ABT1W1F4_9PROT</name>
<dbReference type="InterPro" id="IPR051604">
    <property type="entry name" value="Ergot_Alk_Oxidoreductase"/>
</dbReference>
<dbReference type="RefSeq" id="WP_422921173.1">
    <property type="nucleotide sequence ID" value="NZ_JAMZEJ010000011.1"/>
</dbReference>
<dbReference type="SUPFAM" id="SSF51735">
    <property type="entry name" value="NAD(P)-binding Rossmann-fold domains"/>
    <property type="match status" value="1"/>
</dbReference>
<dbReference type="PANTHER" id="PTHR43162">
    <property type="match status" value="1"/>
</dbReference>
<dbReference type="Proteomes" id="UP001524547">
    <property type="component" value="Unassembled WGS sequence"/>
</dbReference>
<dbReference type="Pfam" id="PF05368">
    <property type="entry name" value="NmrA"/>
    <property type="match status" value="1"/>
</dbReference>
<dbReference type="EMBL" id="JAMZEJ010000011">
    <property type="protein sequence ID" value="MCQ8242421.1"/>
    <property type="molecule type" value="Genomic_DNA"/>
</dbReference>
<evidence type="ECO:0000313" key="2">
    <source>
        <dbReference type="EMBL" id="MCQ8242421.1"/>
    </source>
</evidence>